<feature type="transmembrane region" description="Helical" evidence="6">
    <location>
        <begin position="380"/>
        <end position="399"/>
    </location>
</feature>
<accession>A0A4V6WJR3</accession>
<dbReference type="Gene3D" id="3.30.70.360">
    <property type="match status" value="1"/>
</dbReference>
<dbReference type="OrthoDB" id="5294024at2759"/>
<dbReference type="Pfam" id="PF07687">
    <property type="entry name" value="M20_dimer"/>
    <property type="match status" value="1"/>
</dbReference>
<dbReference type="Pfam" id="PF25129">
    <property type="entry name" value="Pyr4-TMTC"/>
    <property type="match status" value="1"/>
</dbReference>
<dbReference type="PANTHER" id="PTHR42038">
    <property type="match status" value="1"/>
</dbReference>
<dbReference type="EMBL" id="NAJL01000029">
    <property type="protein sequence ID" value="TKA26369.1"/>
    <property type="molecule type" value="Genomic_DNA"/>
</dbReference>
<keyword evidence="9" id="KW-1185">Reference proteome</keyword>
<comment type="similarity">
    <text evidence="2">Belongs to the paxB family.</text>
</comment>
<feature type="domain" description="Peptidase M20 dimerisation" evidence="7">
    <location>
        <begin position="94"/>
        <end position="222"/>
    </location>
</feature>
<dbReference type="GO" id="GO:0016020">
    <property type="term" value="C:membrane"/>
    <property type="evidence" value="ECO:0007669"/>
    <property type="project" value="UniProtKB-SubCell"/>
</dbReference>
<keyword evidence="5 6" id="KW-0472">Membrane</keyword>
<gene>
    <name evidence="8" type="ORF">B0A50_05148</name>
</gene>
<feature type="transmembrane region" description="Helical" evidence="6">
    <location>
        <begin position="320"/>
        <end position="337"/>
    </location>
</feature>
<evidence type="ECO:0000256" key="2">
    <source>
        <dbReference type="ARBA" id="ARBA00006757"/>
    </source>
</evidence>
<evidence type="ECO:0000256" key="1">
    <source>
        <dbReference type="ARBA" id="ARBA00004141"/>
    </source>
</evidence>
<dbReference type="AlphaFoldDB" id="A0A4V6WJR3"/>
<name>A0A4V6WJR3_9PEZI</name>
<dbReference type="PANTHER" id="PTHR42038:SF4">
    <property type="entry name" value="INTEGRAL MEMBRANE PROTEIN"/>
    <property type="match status" value="1"/>
</dbReference>
<keyword evidence="4 6" id="KW-1133">Transmembrane helix</keyword>
<reference evidence="8 9" key="1">
    <citation type="submission" date="2017-03" db="EMBL/GenBank/DDBJ databases">
        <title>Genomes of endolithic fungi from Antarctica.</title>
        <authorList>
            <person name="Coleine C."/>
            <person name="Masonjones S."/>
            <person name="Stajich J.E."/>
        </authorList>
    </citation>
    <scope>NUCLEOTIDE SEQUENCE [LARGE SCALE GENOMIC DNA]</scope>
    <source>
        <strain evidence="8 9">CCFEE 6315</strain>
    </source>
</reference>
<feature type="transmembrane region" description="Helical" evidence="6">
    <location>
        <begin position="349"/>
        <end position="368"/>
    </location>
</feature>
<evidence type="ECO:0000259" key="7">
    <source>
        <dbReference type="Pfam" id="PF07687"/>
    </source>
</evidence>
<evidence type="ECO:0000256" key="3">
    <source>
        <dbReference type="ARBA" id="ARBA00022692"/>
    </source>
</evidence>
<evidence type="ECO:0000313" key="8">
    <source>
        <dbReference type="EMBL" id="TKA26369.1"/>
    </source>
</evidence>
<feature type="transmembrane region" description="Helical" evidence="6">
    <location>
        <begin position="439"/>
        <end position="458"/>
    </location>
</feature>
<dbReference type="InterPro" id="IPR039020">
    <property type="entry name" value="PaxB-like"/>
</dbReference>
<dbReference type="GO" id="GO:0016829">
    <property type="term" value="F:lyase activity"/>
    <property type="evidence" value="ECO:0007669"/>
    <property type="project" value="InterPro"/>
</dbReference>
<dbReference type="InterPro" id="IPR036264">
    <property type="entry name" value="Bact_exopeptidase_dim_dom"/>
</dbReference>
<protein>
    <recommendedName>
        <fullName evidence="7">Peptidase M20 dimerisation domain-containing protein</fullName>
    </recommendedName>
</protein>
<comment type="caution">
    <text evidence="8">The sequence shown here is derived from an EMBL/GenBank/DDBJ whole genome shotgun (WGS) entry which is preliminary data.</text>
</comment>
<feature type="transmembrane region" description="Helical" evidence="6">
    <location>
        <begin position="286"/>
        <end position="308"/>
    </location>
</feature>
<dbReference type="Proteomes" id="UP000308549">
    <property type="component" value="Unassembled WGS sequence"/>
</dbReference>
<evidence type="ECO:0000256" key="5">
    <source>
        <dbReference type="ARBA" id="ARBA00023136"/>
    </source>
</evidence>
<evidence type="ECO:0000313" key="9">
    <source>
        <dbReference type="Proteomes" id="UP000308549"/>
    </source>
</evidence>
<feature type="transmembrane region" description="Helical" evidence="6">
    <location>
        <begin position="470"/>
        <end position="491"/>
    </location>
</feature>
<keyword evidence="3 6" id="KW-0812">Transmembrane</keyword>
<organism evidence="8 9">
    <name type="scientific">Salinomyces thailandicus</name>
    <dbReference type="NCBI Taxonomy" id="706561"/>
    <lineage>
        <taxon>Eukaryota</taxon>
        <taxon>Fungi</taxon>
        <taxon>Dikarya</taxon>
        <taxon>Ascomycota</taxon>
        <taxon>Pezizomycotina</taxon>
        <taxon>Dothideomycetes</taxon>
        <taxon>Dothideomycetidae</taxon>
        <taxon>Mycosphaerellales</taxon>
        <taxon>Teratosphaeriaceae</taxon>
        <taxon>Salinomyces</taxon>
    </lineage>
</organism>
<dbReference type="InterPro" id="IPR011650">
    <property type="entry name" value="Peptidase_M20_dimer"/>
</dbReference>
<sequence>MTWNQEVVELLRSQESDHLAFLQTPVRTPSANPAGNTAKAINAVQRYLALRELDCGIIAPEVDKPNLQDPRNNAWRGDCVLNAGPGGMESIGFAEKGTLRISFEAKTEGGHGAYLHRNEGTIRIASYLVDRLTGLEAVRGDGMDLELAAYLRREDVRRVADNVMSAGAADSTIKPTVKIGTIMDRSKVNKIPSAGTFEADIRVPIRLNTEVILASVDDILQDFPEVSCKIQRSASNLAAASSINHPLRDPIQRKARVINGKVPLPVSSLWAPQTPSDLALNPPESYLFVQDGLIVACGVIYALCYVFYMARTYKDKTMSGPVEFLCGTISYEVYYAFTVTSTTFERLAFLVWFLLDIGFATVAIKCAYPADKRKAVSLRMVSGVVVGVAFYHALGLYFPDERQQVTAYWTGLALQFPIGWGAVLRLLNGDAKGQSIEIWLTRYLGCVTAYSVFFWRYLNVPQNWSYVGSPLSIAVIALTMLPETFWPYFYISLQRGSKAKGE</sequence>
<feature type="transmembrane region" description="Helical" evidence="6">
    <location>
        <begin position="405"/>
        <end position="427"/>
    </location>
</feature>
<evidence type="ECO:0000256" key="6">
    <source>
        <dbReference type="SAM" id="Phobius"/>
    </source>
</evidence>
<dbReference type="SUPFAM" id="SSF55031">
    <property type="entry name" value="Bacterial exopeptidase dimerisation domain"/>
    <property type="match status" value="1"/>
</dbReference>
<proteinExistence type="inferred from homology"/>
<evidence type="ECO:0000256" key="4">
    <source>
        <dbReference type="ARBA" id="ARBA00022989"/>
    </source>
</evidence>
<comment type="subcellular location">
    <subcellularLocation>
        <location evidence="1">Membrane</location>
        <topology evidence="1">Multi-pass membrane protein</topology>
    </subcellularLocation>
</comment>